<protein>
    <submittedName>
        <fullName evidence="2">Uncharacterized protein</fullName>
    </submittedName>
</protein>
<sequence length="79" mass="9046">MDGTETAKQAEKHTHTDHPRLNHLQLLTSMLQHHLKVGQRVVSESTAWPDIVRSRVRGASKDKLKTLLQMRIAANFQHD</sequence>
<dbReference type="Proteomes" id="UP001303046">
    <property type="component" value="Unassembled WGS sequence"/>
</dbReference>
<feature type="compositionally biased region" description="Basic and acidic residues" evidence="1">
    <location>
        <begin position="8"/>
        <end position="20"/>
    </location>
</feature>
<keyword evidence="3" id="KW-1185">Reference proteome</keyword>
<proteinExistence type="predicted"/>
<gene>
    <name evidence="2" type="primary">Necator_chrIII.g10120</name>
    <name evidence="2" type="ORF">RB195_009355</name>
</gene>
<evidence type="ECO:0000313" key="2">
    <source>
        <dbReference type="EMBL" id="KAK6741447.1"/>
    </source>
</evidence>
<reference evidence="2 3" key="1">
    <citation type="submission" date="2023-08" db="EMBL/GenBank/DDBJ databases">
        <title>A Necator americanus chromosomal reference genome.</title>
        <authorList>
            <person name="Ilik V."/>
            <person name="Petrzelkova K.J."/>
            <person name="Pardy F."/>
            <person name="Fuh T."/>
            <person name="Niatou-Singa F.S."/>
            <person name="Gouil Q."/>
            <person name="Baker L."/>
            <person name="Ritchie M.E."/>
            <person name="Jex A.R."/>
            <person name="Gazzola D."/>
            <person name="Li H."/>
            <person name="Toshio Fujiwara R."/>
            <person name="Zhan B."/>
            <person name="Aroian R.V."/>
            <person name="Pafco B."/>
            <person name="Schwarz E.M."/>
        </authorList>
    </citation>
    <scope>NUCLEOTIDE SEQUENCE [LARGE SCALE GENOMIC DNA]</scope>
    <source>
        <strain evidence="2 3">Aroian</strain>
        <tissue evidence="2">Whole animal</tissue>
    </source>
</reference>
<evidence type="ECO:0000256" key="1">
    <source>
        <dbReference type="SAM" id="MobiDB-lite"/>
    </source>
</evidence>
<organism evidence="2 3">
    <name type="scientific">Necator americanus</name>
    <name type="common">Human hookworm</name>
    <dbReference type="NCBI Taxonomy" id="51031"/>
    <lineage>
        <taxon>Eukaryota</taxon>
        <taxon>Metazoa</taxon>
        <taxon>Ecdysozoa</taxon>
        <taxon>Nematoda</taxon>
        <taxon>Chromadorea</taxon>
        <taxon>Rhabditida</taxon>
        <taxon>Rhabditina</taxon>
        <taxon>Rhabditomorpha</taxon>
        <taxon>Strongyloidea</taxon>
        <taxon>Ancylostomatidae</taxon>
        <taxon>Bunostominae</taxon>
        <taxon>Necator</taxon>
    </lineage>
</organism>
<name>A0ABR1CUA9_NECAM</name>
<feature type="region of interest" description="Disordered" evidence="1">
    <location>
        <begin position="1"/>
        <end position="21"/>
    </location>
</feature>
<dbReference type="EMBL" id="JAVFWL010000003">
    <property type="protein sequence ID" value="KAK6741447.1"/>
    <property type="molecule type" value="Genomic_DNA"/>
</dbReference>
<evidence type="ECO:0000313" key="3">
    <source>
        <dbReference type="Proteomes" id="UP001303046"/>
    </source>
</evidence>
<accession>A0ABR1CUA9</accession>
<comment type="caution">
    <text evidence="2">The sequence shown here is derived from an EMBL/GenBank/DDBJ whole genome shotgun (WGS) entry which is preliminary data.</text>
</comment>